<name>A0A9X4XAR1_9FIRM</name>
<dbReference type="RefSeq" id="WP_006785132.1">
    <property type="nucleotide sequence ID" value="NZ_CAJJOK010000002.1"/>
</dbReference>
<feature type="domain" description="Helicase ATP-binding" evidence="16">
    <location>
        <begin position="268"/>
        <end position="430"/>
    </location>
</feature>
<dbReference type="Pfam" id="PF19833">
    <property type="entry name" value="RecG_dom3_C"/>
    <property type="match status" value="1"/>
</dbReference>
<dbReference type="Proteomes" id="UP000487649">
    <property type="component" value="Unassembled WGS sequence"/>
</dbReference>
<dbReference type="SUPFAM" id="SSF52540">
    <property type="entry name" value="P-loop containing nucleoside triphosphate hydrolases"/>
    <property type="match status" value="2"/>
</dbReference>
<accession>A0A9X4XAR1</accession>
<keyword evidence="5 15" id="KW-0378">Hydrolase</keyword>
<evidence type="ECO:0000256" key="3">
    <source>
        <dbReference type="ARBA" id="ARBA00022741"/>
    </source>
</evidence>
<gene>
    <name evidence="18" type="primary">recG</name>
    <name evidence="18" type="ORF">GMA92_00415</name>
</gene>
<evidence type="ECO:0000256" key="8">
    <source>
        <dbReference type="ARBA" id="ARBA00023125"/>
    </source>
</evidence>
<keyword evidence="4 15" id="KW-0227">DNA damage</keyword>
<dbReference type="Pfam" id="PF00270">
    <property type="entry name" value="DEAD"/>
    <property type="match status" value="1"/>
</dbReference>
<dbReference type="NCBIfam" id="TIGR00643">
    <property type="entry name" value="recG"/>
    <property type="match status" value="1"/>
</dbReference>
<evidence type="ECO:0000256" key="14">
    <source>
        <dbReference type="ARBA" id="ARBA00048988"/>
    </source>
</evidence>
<dbReference type="SUPFAM" id="SSF50249">
    <property type="entry name" value="Nucleic acid-binding proteins"/>
    <property type="match status" value="1"/>
</dbReference>
<comment type="caution">
    <text evidence="18">The sequence shown here is derived from an EMBL/GenBank/DDBJ whole genome shotgun (WGS) entry which is preliminary data.</text>
</comment>
<dbReference type="InterPro" id="IPR047112">
    <property type="entry name" value="RecG/Mfd"/>
</dbReference>
<evidence type="ECO:0000256" key="2">
    <source>
        <dbReference type="ARBA" id="ARBA00017846"/>
    </source>
</evidence>
<comment type="catalytic activity">
    <reaction evidence="12 15">
        <text>Couples ATP hydrolysis with the unwinding of duplex DNA by translocating in the 3'-5' direction.</text>
        <dbReference type="EC" id="5.6.2.4"/>
    </reaction>
</comment>
<evidence type="ECO:0000256" key="7">
    <source>
        <dbReference type="ARBA" id="ARBA00022840"/>
    </source>
</evidence>
<dbReference type="Pfam" id="PF00271">
    <property type="entry name" value="Helicase_C"/>
    <property type="match status" value="1"/>
</dbReference>
<dbReference type="EMBL" id="WMQE01000001">
    <property type="protein sequence ID" value="MTK19901.1"/>
    <property type="molecule type" value="Genomic_DNA"/>
</dbReference>
<evidence type="ECO:0000256" key="12">
    <source>
        <dbReference type="ARBA" id="ARBA00034617"/>
    </source>
</evidence>
<evidence type="ECO:0000259" key="17">
    <source>
        <dbReference type="PROSITE" id="PS51194"/>
    </source>
</evidence>
<keyword evidence="11" id="KW-0413">Isomerase</keyword>
<evidence type="ECO:0000256" key="5">
    <source>
        <dbReference type="ARBA" id="ARBA00022801"/>
    </source>
</evidence>
<keyword evidence="10 15" id="KW-0234">DNA repair</keyword>
<protein>
    <recommendedName>
        <fullName evidence="2 15">ATP-dependent DNA helicase RecG</fullName>
        <ecNumber evidence="13 15">5.6.2.4</ecNumber>
    </recommendedName>
</protein>
<evidence type="ECO:0000256" key="1">
    <source>
        <dbReference type="ARBA" id="ARBA00007504"/>
    </source>
</evidence>
<dbReference type="InterPro" id="IPR045562">
    <property type="entry name" value="RecG_dom3_C"/>
</dbReference>
<dbReference type="PANTHER" id="PTHR47964:SF1">
    <property type="entry name" value="ATP-DEPENDENT DNA HELICASE HOMOLOG RECG, CHLOROPLASTIC"/>
    <property type="match status" value="1"/>
</dbReference>
<organism evidence="18 19">
    <name type="scientific">Turicibacter sanguinis</name>
    <dbReference type="NCBI Taxonomy" id="154288"/>
    <lineage>
        <taxon>Bacteria</taxon>
        <taxon>Bacillati</taxon>
        <taxon>Bacillota</taxon>
        <taxon>Erysipelotrichia</taxon>
        <taxon>Erysipelotrichales</taxon>
        <taxon>Turicibacteraceae</taxon>
        <taxon>Turicibacter</taxon>
    </lineage>
</organism>
<dbReference type="Pfam" id="PF17191">
    <property type="entry name" value="RecG_wedge"/>
    <property type="match status" value="1"/>
</dbReference>
<evidence type="ECO:0000313" key="19">
    <source>
        <dbReference type="Proteomes" id="UP000487649"/>
    </source>
</evidence>
<evidence type="ECO:0000256" key="10">
    <source>
        <dbReference type="ARBA" id="ARBA00023204"/>
    </source>
</evidence>
<evidence type="ECO:0000256" key="11">
    <source>
        <dbReference type="ARBA" id="ARBA00023235"/>
    </source>
</evidence>
<dbReference type="InterPro" id="IPR012340">
    <property type="entry name" value="NA-bd_OB-fold"/>
</dbReference>
<dbReference type="GeneID" id="60060075"/>
<evidence type="ECO:0000256" key="15">
    <source>
        <dbReference type="RuleBase" id="RU363016"/>
    </source>
</evidence>
<dbReference type="PROSITE" id="PS51194">
    <property type="entry name" value="HELICASE_CTER"/>
    <property type="match status" value="1"/>
</dbReference>
<evidence type="ECO:0000313" key="18">
    <source>
        <dbReference type="EMBL" id="MTK19901.1"/>
    </source>
</evidence>
<dbReference type="GO" id="GO:0005524">
    <property type="term" value="F:ATP binding"/>
    <property type="evidence" value="ECO:0007669"/>
    <property type="project" value="UniProtKB-KW"/>
</dbReference>
<evidence type="ECO:0000256" key="9">
    <source>
        <dbReference type="ARBA" id="ARBA00023172"/>
    </source>
</evidence>
<sequence>MSLNEILVTEVKGVGKAMVEKLAQLKIVTVKDLLEYFPYRYENYELIDIHHAMHEEKITVEAKVITACSVQYYGKMKARMSFNVLVNHEVVKVVVFNRQFLKNQLKLDTLITVTGKWDLGRKVITATDIIIGSAEGRGIEPVYSLKEIPTKTFKKIVKAAYEQFHSLINDDLPLDLQQSYRLISYKDAVSFAHFPKNKEQVRQVERRIKYEELLKFQLKIQYLRHQTKHEKVGANKCFDEMKVEQFIHQLPFQLTEAQLTVLSEIKTDLMSPTRMNRLLQGDVGSGKTVVAAVSLFMTMLAGFQTALMVPTEILGQQHYKSFCELFSPFKEVNIEFLSSSVKGKRRREILEKLRQGEINLLVGTHAIIQQEVVFQNLGLVITDEQHRFGVNQRKMLREKGEFVDVLMMTATPIPRTLAISAFGDMDVSTITQMPKGRKPVETYLIDSGKLDRALNFIQDEILSKGQQAYVITPLIEESEAMDVQNAVEVYHLWQHHFQGRAKVGLMHGRLSQAEKDAVMDDFVANRSQILISTTVIEVGVNVPNANLMLIYDAHRFGLSQLHQLRGRVGRGSEQAYCLLMSDIKNEASLERLTIMTQTTNGFEISEADLKLRGPGDFFGEKQSGVPVFKMADLVQDFNILQVAMQDAYRLVSSDEFKQNNLYLPLRDYIESTVANEMHQFD</sequence>
<dbReference type="OrthoDB" id="9804325at2"/>
<keyword evidence="6 15" id="KW-0347">Helicase</keyword>
<dbReference type="GO" id="GO:0016787">
    <property type="term" value="F:hydrolase activity"/>
    <property type="evidence" value="ECO:0007669"/>
    <property type="project" value="UniProtKB-KW"/>
</dbReference>
<dbReference type="GO" id="GO:0043138">
    <property type="term" value="F:3'-5' DNA helicase activity"/>
    <property type="evidence" value="ECO:0007669"/>
    <property type="project" value="UniProtKB-EC"/>
</dbReference>
<dbReference type="InterPro" id="IPR011545">
    <property type="entry name" value="DEAD/DEAH_box_helicase_dom"/>
</dbReference>
<dbReference type="PANTHER" id="PTHR47964">
    <property type="entry name" value="ATP-DEPENDENT DNA HELICASE HOMOLOG RECG, CHLOROPLASTIC"/>
    <property type="match status" value="1"/>
</dbReference>
<keyword evidence="9 15" id="KW-0233">DNA recombination</keyword>
<reference evidence="18 19" key="1">
    <citation type="journal article" date="2019" name="Nat. Med.">
        <title>A library of human gut bacterial isolates paired with longitudinal multiomics data enables mechanistic microbiome research.</title>
        <authorList>
            <person name="Poyet M."/>
            <person name="Groussin M."/>
            <person name="Gibbons S.M."/>
            <person name="Avila-Pacheco J."/>
            <person name="Jiang X."/>
            <person name="Kearney S.M."/>
            <person name="Perrotta A.R."/>
            <person name="Berdy B."/>
            <person name="Zhao S."/>
            <person name="Lieberman T.D."/>
            <person name="Swanson P.K."/>
            <person name="Smith M."/>
            <person name="Roesemann S."/>
            <person name="Alexander J.E."/>
            <person name="Rich S.A."/>
            <person name="Livny J."/>
            <person name="Vlamakis H."/>
            <person name="Clish C."/>
            <person name="Bullock K."/>
            <person name="Deik A."/>
            <person name="Scott J."/>
            <person name="Pierce K.A."/>
            <person name="Xavier R.J."/>
            <person name="Alm E.J."/>
        </authorList>
    </citation>
    <scope>NUCLEOTIDE SEQUENCE [LARGE SCALE GENOMIC DNA]</scope>
    <source>
        <strain evidence="18 19">BIOML-A198</strain>
    </source>
</reference>
<dbReference type="EC" id="5.6.2.4" evidence="13 15"/>
<comment type="function">
    <text evidence="15">Plays a critical role in recombination and DNA repair. Helps process Holliday junction intermediates to mature products by catalyzing branch migration. Has replication fork regression activity, unwinds stalled or blocked replication forks to make a HJ that can be resolved. Has a DNA unwinding activity characteristic of a DNA helicase with 3'-5' polarity.</text>
</comment>
<dbReference type="InterPro" id="IPR033454">
    <property type="entry name" value="RecG_wedge"/>
</dbReference>
<dbReference type="GO" id="GO:0003677">
    <property type="term" value="F:DNA binding"/>
    <property type="evidence" value="ECO:0007669"/>
    <property type="project" value="UniProtKB-KW"/>
</dbReference>
<dbReference type="PROSITE" id="PS51192">
    <property type="entry name" value="HELICASE_ATP_BIND_1"/>
    <property type="match status" value="1"/>
</dbReference>
<dbReference type="GO" id="GO:0006281">
    <property type="term" value="P:DNA repair"/>
    <property type="evidence" value="ECO:0007669"/>
    <property type="project" value="UniProtKB-UniRule"/>
</dbReference>
<dbReference type="InterPro" id="IPR014001">
    <property type="entry name" value="Helicase_ATP-bd"/>
</dbReference>
<keyword evidence="3 15" id="KW-0547">Nucleotide-binding</keyword>
<comment type="catalytic activity">
    <reaction evidence="14 15">
        <text>ATP + H2O = ADP + phosphate + H(+)</text>
        <dbReference type="Rhea" id="RHEA:13065"/>
        <dbReference type="ChEBI" id="CHEBI:15377"/>
        <dbReference type="ChEBI" id="CHEBI:15378"/>
        <dbReference type="ChEBI" id="CHEBI:30616"/>
        <dbReference type="ChEBI" id="CHEBI:43474"/>
        <dbReference type="ChEBI" id="CHEBI:456216"/>
        <dbReference type="EC" id="5.6.2.4"/>
    </reaction>
</comment>
<evidence type="ECO:0000259" key="16">
    <source>
        <dbReference type="PROSITE" id="PS51192"/>
    </source>
</evidence>
<dbReference type="SMART" id="SM00487">
    <property type="entry name" value="DEXDc"/>
    <property type="match status" value="1"/>
</dbReference>
<dbReference type="InterPro" id="IPR004609">
    <property type="entry name" value="ATP-dep_DNA_helicase_RecG"/>
</dbReference>
<dbReference type="GO" id="GO:0006310">
    <property type="term" value="P:DNA recombination"/>
    <property type="evidence" value="ECO:0007669"/>
    <property type="project" value="UniProtKB-UniRule"/>
</dbReference>
<dbReference type="CDD" id="cd17992">
    <property type="entry name" value="DEXHc_RecG"/>
    <property type="match status" value="1"/>
</dbReference>
<evidence type="ECO:0000256" key="6">
    <source>
        <dbReference type="ARBA" id="ARBA00022806"/>
    </source>
</evidence>
<dbReference type="AlphaFoldDB" id="A0A9X4XAR1"/>
<dbReference type="Gene3D" id="3.40.50.300">
    <property type="entry name" value="P-loop containing nucleotide triphosphate hydrolases"/>
    <property type="match status" value="2"/>
</dbReference>
<comment type="similarity">
    <text evidence="1 15">Belongs to the helicase family. RecG subfamily.</text>
</comment>
<dbReference type="InterPro" id="IPR001650">
    <property type="entry name" value="Helicase_C-like"/>
</dbReference>
<feature type="domain" description="Helicase C-terminal" evidence="17">
    <location>
        <begin position="449"/>
        <end position="610"/>
    </location>
</feature>
<proteinExistence type="inferred from homology"/>
<dbReference type="SMART" id="SM00490">
    <property type="entry name" value="HELICc"/>
    <property type="match status" value="1"/>
</dbReference>
<evidence type="ECO:0000256" key="4">
    <source>
        <dbReference type="ARBA" id="ARBA00022763"/>
    </source>
</evidence>
<dbReference type="NCBIfam" id="NF008168">
    <property type="entry name" value="PRK10917.2-2"/>
    <property type="match status" value="1"/>
</dbReference>
<keyword evidence="8" id="KW-0238">DNA-binding</keyword>
<dbReference type="InterPro" id="IPR027417">
    <property type="entry name" value="P-loop_NTPase"/>
</dbReference>
<dbReference type="Gene3D" id="2.40.50.140">
    <property type="entry name" value="Nucleic acid-binding proteins"/>
    <property type="match status" value="1"/>
</dbReference>
<keyword evidence="7 15" id="KW-0067">ATP-binding</keyword>
<evidence type="ECO:0000256" key="13">
    <source>
        <dbReference type="ARBA" id="ARBA00034808"/>
    </source>
</evidence>
<dbReference type="NCBIfam" id="NF008165">
    <property type="entry name" value="PRK10917.1-3"/>
    <property type="match status" value="1"/>
</dbReference>